<dbReference type="PANTHER" id="PTHR48108">
    <property type="entry name" value="CBS DOMAIN-CONTAINING PROTEIN CBSX2, CHLOROPLASTIC"/>
    <property type="match status" value="1"/>
</dbReference>
<dbReference type="Gene3D" id="3.10.580.10">
    <property type="entry name" value="CBS-domain"/>
    <property type="match status" value="1"/>
</dbReference>
<dbReference type="InterPro" id="IPR044729">
    <property type="entry name" value="CBS_bac"/>
</dbReference>
<dbReference type="Pfam" id="PF00571">
    <property type="entry name" value="CBS"/>
    <property type="match status" value="2"/>
</dbReference>
<dbReference type="RefSeq" id="WP_055733040.1">
    <property type="nucleotide sequence ID" value="NZ_BMDY01000011.1"/>
</dbReference>
<gene>
    <name evidence="4" type="ORF">GCM10007414_21130</name>
</gene>
<dbReference type="InterPro" id="IPR051462">
    <property type="entry name" value="CBS_domain-containing"/>
</dbReference>
<protein>
    <submittedName>
        <fullName evidence="4">CBS domain-containing protein</fullName>
    </submittedName>
</protein>
<dbReference type="CDD" id="cd04629">
    <property type="entry name" value="CBS_pair_bac"/>
    <property type="match status" value="1"/>
</dbReference>
<dbReference type="InterPro" id="IPR000644">
    <property type="entry name" value="CBS_dom"/>
</dbReference>
<evidence type="ECO:0000256" key="2">
    <source>
        <dbReference type="PROSITE-ProRule" id="PRU00703"/>
    </source>
</evidence>
<dbReference type="PANTHER" id="PTHR48108:SF26">
    <property type="entry name" value="CBS DOMAIN-CONTAINING PROTEIN DDB_G0289609"/>
    <property type="match status" value="1"/>
</dbReference>
<name>A0ABQ1I225_9ALTE</name>
<keyword evidence="2" id="KW-0129">CBS domain</keyword>
<dbReference type="InterPro" id="IPR046342">
    <property type="entry name" value="CBS_dom_sf"/>
</dbReference>
<evidence type="ECO:0000256" key="1">
    <source>
        <dbReference type="ARBA" id="ARBA00022737"/>
    </source>
</evidence>
<evidence type="ECO:0000313" key="4">
    <source>
        <dbReference type="EMBL" id="GGB07537.1"/>
    </source>
</evidence>
<evidence type="ECO:0000313" key="5">
    <source>
        <dbReference type="Proteomes" id="UP000651977"/>
    </source>
</evidence>
<dbReference type="SUPFAM" id="SSF54631">
    <property type="entry name" value="CBS-domain pair"/>
    <property type="match status" value="1"/>
</dbReference>
<feature type="domain" description="CBS" evidence="3">
    <location>
        <begin position="10"/>
        <end position="70"/>
    </location>
</feature>
<dbReference type="EMBL" id="BMDY01000011">
    <property type="protein sequence ID" value="GGB07537.1"/>
    <property type="molecule type" value="Genomic_DNA"/>
</dbReference>
<sequence length="137" mass="15402">MQQLNVRHYMSKQFLKLTEQQSINEASVALSQSHQLGAPVVDAQGKLIGWLSELDCVSQLLQSGYYCDQSALVKDLMRQQVLTVGPDENVFDLAKKMSDNKPKSYPVVENGKLVGLIERKSVLAALYQQQQQCFNLK</sequence>
<proteinExistence type="predicted"/>
<accession>A0ABQ1I225</accession>
<dbReference type="SMART" id="SM00116">
    <property type="entry name" value="CBS"/>
    <property type="match status" value="2"/>
</dbReference>
<feature type="domain" description="CBS" evidence="3">
    <location>
        <begin position="77"/>
        <end position="132"/>
    </location>
</feature>
<reference evidence="5" key="1">
    <citation type="journal article" date="2019" name="Int. J. Syst. Evol. Microbiol.">
        <title>The Global Catalogue of Microorganisms (GCM) 10K type strain sequencing project: providing services to taxonomists for standard genome sequencing and annotation.</title>
        <authorList>
            <consortium name="The Broad Institute Genomics Platform"/>
            <consortium name="The Broad Institute Genome Sequencing Center for Infectious Disease"/>
            <person name="Wu L."/>
            <person name="Ma J."/>
        </authorList>
    </citation>
    <scope>NUCLEOTIDE SEQUENCE [LARGE SCALE GENOMIC DNA]</scope>
    <source>
        <strain evidence="5">CGMCC 1.10131</strain>
    </source>
</reference>
<keyword evidence="1" id="KW-0677">Repeat</keyword>
<dbReference type="PROSITE" id="PS51371">
    <property type="entry name" value="CBS"/>
    <property type="match status" value="2"/>
</dbReference>
<evidence type="ECO:0000259" key="3">
    <source>
        <dbReference type="PROSITE" id="PS51371"/>
    </source>
</evidence>
<organism evidence="4 5">
    <name type="scientific">Agarivorans gilvus</name>
    <dbReference type="NCBI Taxonomy" id="680279"/>
    <lineage>
        <taxon>Bacteria</taxon>
        <taxon>Pseudomonadati</taxon>
        <taxon>Pseudomonadota</taxon>
        <taxon>Gammaproteobacteria</taxon>
        <taxon>Alteromonadales</taxon>
        <taxon>Alteromonadaceae</taxon>
        <taxon>Agarivorans</taxon>
    </lineage>
</organism>
<comment type="caution">
    <text evidence="4">The sequence shown here is derived from an EMBL/GenBank/DDBJ whole genome shotgun (WGS) entry which is preliminary data.</text>
</comment>
<dbReference type="Proteomes" id="UP000651977">
    <property type="component" value="Unassembled WGS sequence"/>
</dbReference>
<keyword evidence="5" id="KW-1185">Reference proteome</keyword>